<name>A0ACB7SN04_HYAAI</name>
<protein>
    <submittedName>
        <fullName evidence="1">Uncharacterized protein</fullName>
    </submittedName>
</protein>
<organism evidence="1 2">
    <name type="scientific">Hyalomma asiaticum</name>
    <name type="common">Tick</name>
    <dbReference type="NCBI Taxonomy" id="266040"/>
    <lineage>
        <taxon>Eukaryota</taxon>
        <taxon>Metazoa</taxon>
        <taxon>Ecdysozoa</taxon>
        <taxon>Arthropoda</taxon>
        <taxon>Chelicerata</taxon>
        <taxon>Arachnida</taxon>
        <taxon>Acari</taxon>
        <taxon>Parasitiformes</taxon>
        <taxon>Ixodida</taxon>
        <taxon>Ixodoidea</taxon>
        <taxon>Ixodidae</taxon>
        <taxon>Hyalomminae</taxon>
        <taxon>Hyalomma</taxon>
    </lineage>
</organism>
<evidence type="ECO:0000313" key="1">
    <source>
        <dbReference type="EMBL" id="KAH6935148.1"/>
    </source>
</evidence>
<sequence length="295" mass="33128">MCWTSEGVEPVRVTLVNWDQKRIYDTLVRPQGRVLDYKTRFTGLKNGDLVGVDTTLKDVQADLLELISADTLLLGHSLDYDLRALRLIHENVVDTCVVFPHNRGFPYKSALRKIAKIYLHKTIQDGDGGHDSVEDAATCVQLMLWRVGRDLSEDVLDSADDSSRRTDPGGKLPEWWRVRGPVSYTVQLDNGERHHRHRNQLRSAWTRSESGTGVGCHAGFCPHGKTTTAAVDDPEATQEESLGQHPEESSATRPQQQMTSPEAPEASPEQANQDSTAPRRRTRVRRPVLRYGIND</sequence>
<comment type="caution">
    <text evidence="1">The sequence shown here is derived from an EMBL/GenBank/DDBJ whole genome shotgun (WGS) entry which is preliminary data.</text>
</comment>
<accession>A0ACB7SN04</accession>
<keyword evidence="2" id="KW-1185">Reference proteome</keyword>
<evidence type="ECO:0000313" key="2">
    <source>
        <dbReference type="Proteomes" id="UP000821845"/>
    </source>
</evidence>
<proteinExistence type="predicted"/>
<reference evidence="1" key="1">
    <citation type="submission" date="2020-05" db="EMBL/GenBank/DDBJ databases">
        <title>Large-scale comparative analyses of tick genomes elucidate their genetic diversity and vector capacities.</title>
        <authorList>
            <person name="Jia N."/>
            <person name="Wang J."/>
            <person name="Shi W."/>
            <person name="Du L."/>
            <person name="Sun Y."/>
            <person name="Zhan W."/>
            <person name="Jiang J."/>
            <person name="Wang Q."/>
            <person name="Zhang B."/>
            <person name="Ji P."/>
            <person name="Sakyi L.B."/>
            <person name="Cui X."/>
            <person name="Yuan T."/>
            <person name="Jiang B."/>
            <person name="Yang W."/>
            <person name="Lam T.T.-Y."/>
            <person name="Chang Q."/>
            <person name="Ding S."/>
            <person name="Wang X."/>
            <person name="Zhu J."/>
            <person name="Ruan X."/>
            <person name="Zhao L."/>
            <person name="Wei J."/>
            <person name="Que T."/>
            <person name="Du C."/>
            <person name="Cheng J."/>
            <person name="Dai P."/>
            <person name="Han X."/>
            <person name="Huang E."/>
            <person name="Gao Y."/>
            <person name="Liu J."/>
            <person name="Shao H."/>
            <person name="Ye R."/>
            <person name="Li L."/>
            <person name="Wei W."/>
            <person name="Wang X."/>
            <person name="Wang C."/>
            <person name="Yang T."/>
            <person name="Huo Q."/>
            <person name="Li W."/>
            <person name="Guo W."/>
            <person name="Chen H."/>
            <person name="Zhou L."/>
            <person name="Ni X."/>
            <person name="Tian J."/>
            <person name="Zhou Y."/>
            <person name="Sheng Y."/>
            <person name="Liu T."/>
            <person name="Pan Y."/>
            <person name="Xia L."/>
            <person name="Li J."/>
            <person name="Zhao F."/>
            <person name="Cao W."/>
        </authorList>
    </citation>
    <scope>NUCLEOTIDE SEQUENCE</scope>
    <source>
        <strain evidence="1">Hyas-2018</strain>
    </source>
</reference>
<gene>
    <name evidence="1" type="ORF">HPB50_003540</name>
</gene>
<dbReference type="Proteomes" id="UP000821845">
    <property type="component" value="Chromosome 3"/>
</dbReference>
<dbReference type="EMBL" id="CM023483">
    <property type="protein sequence ID" value="KAH6935148.1"/>
    <property type="molecule type" value="Genomic_DNA"/>
</dbReference>